<evidence type="ECO:0000256" key="4">
    <source>
        <dbReference type="ARBA" id="ARBA00022989"/>
    </source>
</evidence>
<name>A0A9N9AV22_9GLOM</name>
<dbReference type="InterPro" id="IPR058533">
    <property type="entry name" value="Cation_efflux_TM"/>
</dbReference>
<evidence type="ECO:0000256" key="5">
    <source>
        <dbReference type="ARBA" id="ARBA00023065"/>
    </source>
</evidence>
<evidence type="ECO:0000313" key="10">
    <source>
        <dbReference type="EMBL" id="CAG8544349.1"/>
    </source>
</evidence>
<evidence type="ECO:0000256" key="7">
    <source>
        <dbReference type="SAM" id="Phobius"/>
    </source>
</evidence>
<reference evidence="10" key="1">
    <citation type="submission" date="2021-06" db="EMBL/GenBank/DDBJ databases">
        <authorList>
            <person name="Kallberg Y."/>
            <person name="Tangrot J."/>
            <person name="Rosling A."/>
        </authorList>
    </citation>
    <scope>NUCLEOTIDE SEQUENCE</scope>
    <source>
        <strain evidence="10">FL130A</strain>
    </source>
</reference>
<feature type="domain" description="Cation efflux protein cytoplasmic" evidence="9">
    <location>
        <begin position="357"/>
        <end position="427"/>
    </location>
</feature>
<evidence type="ECO:0000256" key="1">
    <source>
        <dbReference type="ARBA" id="ARBA00004127"/>
    </source>
</evidence>
<dbReference type="SUPFAM" id="SSF161111">
    <property type="entry name" value="Cation efflux protein transmembrane domain-like"/>
    <property type="match status" value="1"/>
</dbReference>
<dbReference type="GO" id="GO:0098771">
    <property type="term" value="P:inorganic ion homeostasis"/>
    <property type="evidence" value="ECO:0007669"/>
    <property type="project" value="UniProtKB-ARBA"/>
</dbReference>
<dbReference type="SUPFAM" id="SSF160240">
    <property type="entry name" value="Cation efflux protein cytoplasmic domain-like"/>
    <property type="match status" value="1"/>
</dbReference>
<evidence type="ECO:0000313" key="11">
    <source>
        <dbReference type="Proteomes" id="UP000789508"/>
    </source>
</evidence>
<dbReference type="InterPro" id="IPR036837">
    <property type="entry name" value="Cation_efflux_CTD_sf"/>
</dbReference>
<feature type="domain" description="Cation efflux protein transmembrane" evidence="8">
    <location>
        <begin position="158"/>
        <end position="347"/>
    </location>
</feature>
<dbReference type="GO" id="GO:0030003">
    <property type="term" value="P:intracellular monoatomic cation homeostasis"/>
    <property type="evidence" value="ECO:0007669"/>
    <property type="project" value="UniProtKB-ARBA"/>
</dbReference>
<dbReference type="FunFam" id="3.30.70.1350:FF:000001">
    <property type="entry name" value="Metal tolerance protein 11"/>
    <property type="match status" value="1"/>
</dbReference>
<dbReference type="AlphaFoldDB" id="A0A9N9AV22"/>
<dbReference type="GO" id="GO:0008324">
    <property type="term" value="F:monoatomic cation transmembrane transporter activity"/>
    <property type="evidence" value="ECO:0007669"/>
    <property type="project" value="InterPro"/>
</dbReference>
<dbReference type="EMBL" id="CAJVPS010001599">
    <property type="protein sequence ID" value="CAG8544349.1"/>
    <property type="molecule type" value="Genomic_DNA"/>
</dbReference>
<dbReference type="InterPro" id="IPR002524">
    <property type="entry name" value="Cation_efflux"/>
</dbReference>
<dbReference type="Gene3D" id="1.20.1510.10">
    <property type="entry name" value="Cation efflux protein transmembrane domain"/>
    <property type="match status" value="1"/>
</dbReference>
<feature type="transmembrane region" description="Helical" evidence="7">
    <location>
        <begin position="153"/>
        <end position="174"/>
    </location>
</feature>
<protein>
    <submittedName>
        <fullName evidence="10">1085_t:CDS:1</fullName>
    </submittedName>
</protein>
<keyword evidence="5" id="KW-0406">Ion transport</keyword>
<feature type="transmembrane region" description="Helical" evidence="7">
    <location>
        <begin position="222"/>
        <end position="241"/>
    </location>
</feature>
<dbReference type="Pfam" id="PF01545">
    <property type="entry name" value="Cation_efflux"/>
    <property type="match status" value="1"/>
</dbReference>
<dbReference type="GO" id="GO:0012505">
    <property type="term" value="C:endomembrane system"/>
    <property type="evidence" value="ECO:0007669"/>
    <property type="project" value="UniProtKB-SubCell"/>
</dbReference>
<dbReference type="Proteomes" id="UP000789508">
    <property type="component" value="Unassembled WGS sequence"/>
</dbReference>
<comment type="caution">
    <text evidence="10">The sequence shown here is derived from an EMBL/GenBank/DDBJ whole genome shotgun (WGS) entry which is preliminary data.</text>
</comment>
<dbReference type="GO" id="GO:0016020">
    <property type="term" value="C:membrane"/>
    <property type="evidence" value="ECO:0007669"/>
    <property type="project" value="InterPro"/>
</dbReference>
<dbReference type="FunFam" id="1.20.1510.10:FF:000005">
    <property type="entry name" value="Putative Cation diffusion facilitator 1"/>
    <property type="match status" value="1"/>
</dbReference>
<feature type="transmembrane region" description="Helical" evidence="7">
    <location>
        <begin position="257"/>
        <end position="278"/>
    </location>
</feature>
<dbReference type="NCBIfam" id="TIGR01297">
    <property type="entry name" value="CDF"/>
    <property type="match status" value="1"/>
</dbReference>
<keyword evidence="11" id="KW-1185">Reference proteome</keyword>
<accession>A0A9N9AV22</accession>
<dbReference type="Gene3D" id="3.30.70.1350">
    <property type="entry name" value="Cation efflux protein, cytoplasmic domain"/>
    <property type="match status" value="1"/>
</dbReference>
<keyword evidence="6 7" id="KW-0472">Membrane</keyword>
<dbReference type="OrthoDB" id="78296at2759"/>
<proteinExistence type="predicted"/>
<evidence type="ECO:0000256" key="6">
    <source>
        <dbReference type="ARBA" id="ARBA00023136"/>
    </source>
</evidence>
<evidence type="ECO:0000256" key="2">
    <source>
        <dbReference type="ARBA" id="ARBA00022448"/>
    </source>
</evidence>
<evidence type="ECO:0000259" key="9">
    <source>
        <dbReference type="Pfam" id="PF16916"/>
    </source>
</evidence>
<dbReference type="PANTHER" id="PTHR43840:SF13">
    <property type="entry name" value="CATION EFFLUX PROTEIN CYTOPLASMIC DOMAIN-CONTAINING PROTEIN"/>
    <property type="match status" value="1"/>
</dbReference>
<dbReference type="PANTHER" id="PTHR43840">
    <property type="entry name" value="MITOCHONDRIAL METAL TRANSPORTER 1-RELATED"/>
    <property type="match status" value="1"/>
</dbReference>
<dbReference type="InterPro" id="IPR050291">
    <property type="entry name" value="CDF_Transporter"/>
</dbReference>
<organism evidence="10 11">
    <name type="scientific">Ambispora leptoticha</name>
    <dbReference type="NCBI Taxonomy" id="144679"/>
    <lineage>
        <taxon>Eukaryota</taxon>
        <taxon>Fungi</taxon>
        <taxon>Fungi incertae sedis</taxon>
        <taxon>Mucoromycota</taxon>
        <taxon>Glomeromycotina</taxon>
        <taxon>Glomeromycetes</taxon>
        <taxon>Archaeosporales</taxon>
        <taxon>Ambisporaceae</taxon>
        <taxon>Ambispora</taxon>
    </lineage>
</organism>
<keyword evidence="2" id="KW-0813">Transport</keyword>
<comment type="subcellular location">
    <subcellularLocation>
        <location evidence="1">Endomembrane system</location>
        <topology evidence="1">Multi-pass membrane protein</topology>
    </subcellularLocation>
</comment>
<dbReference type="InterPro" id="IPR027469">
    <property type="entry name" value="Cation_efflux_TMD_sf"/>
</dbReference>
<evidence type="ECO:0000259" key="8">
    <source>
        <dbReference type="Pfam" id="PF01545"/>
    </source>
</evidence>
<sequence>MASFIATIIDEDKGVDSSDPFEPKETVLEFALPSTSTSVINNNSDNNNNSKLFDNVAQTSALHRNNSELSLRIHAATPPPSQSVVNSSNTLLARSPSLDPSYLQTRRKSDEEIKKKGKKVQAFYRDQNDLIDNLITPINSLEQREPYNLKVKIAVNGSMLVNILLFGLQLYAAIVSSSLSLFATMADSFMDILSNGTLVYTTRAASKKDLVNYPSGKARMETTGIIIFSTLMSTLSLQIIIESIKSLTGATHTRPHLTFWPILCVAVALGAKFCLFLYCYTCRKYPSAAILMLDHRNDMIINSFGLTMSLLGDYIVWWLDSVGAILVAIVILRSWVSTAREHVQMLVGKSADPAVLQHLTYIALTHNEKILQVDTCRAYHAGNNIIVEVDIVMDRNMPLWECHDISESLQEKLESLPNVDRAFVHVDYETSHKPEHQKHQKSD</sequence>
<keyword evidence="3 7" id="KW-0812">Transmembrane</keyword>
<evidence type="ECO:0000256" key="3">
    <source>
        <dbReference type="ARBA" id="ARBA00022692"/>
    </source>
</evidence>
<dbReference type="InterPro" id="IPR027470">
    <property type="entry name" value="Cation_efflux_CTD"/>
</dbReference>
<dbReference type="Pfam" id="PF16916">
    <property type="entry name" value="ZT_dimer"/>
    <property type="match status" value="1"/>
</dbReference>
<keyword evidence="4 7" id="KW-1133">Transmembrane helix</keyword>
<feature type="transmembrane region" description="Helical" evidence="7">
    <location>
        <begin position="322"/>
        <end position="339"/>
    </location>
</feature>
<gene>
    <name evidence="10" type="ORF">ALEPTO_LOCUS5567</name>
</gene>